<keyword evidence="2" id="KW-0479">Metal-binding</keyword>
<dbReference type="GO" id="GO:0020037">
    <property type="term" value="F:heme binding"/>
    <property type="evidence" value="ECO:0007669"/>
    <property type="project" value="InterPro"/>
</dbReference>
<reference evidence="5" key="1">
    <citation type="submission" date="2018-06" db="EMBL/GenBank/DDBJ databases">
        <authorList>
            <person name="Zhirakovskaya E."/>
        </authorList>
    </citation>
    <scope>NUCLEOTIDE SEQUENCE</scope>
</reference>
<evidence type="ECO:0000259" key="4">
    <source>
        <dbReference type="PROSITE" id="PS51007"/>
    </source>
</evidence>
<dbReference type="InterPro" id="IPR036909">
    <property type="entry name" value="Cyt_c-like_dom_sf"/>
</dbReference>
<dbReference type="PANTHER" id="PTHR35008:SF8">
    <property type="entry name" value="ALCOHOL DEHYDROGENASE CYTOCHROME C SUBUNIT"/>
    <property type="match status" value="1"/>
</dbReference>
<name>A0A3B1CH25_9ZZZZ</name>
<evidence type="ECO:0000256" key="1">
    <source>
        <dbReference type="ARBA" id="ARBA00022617"/>
    </source>
</evidence>
<evidence type="ECO:0000313" key="5">
    <source>
        <dbReference type="EMBL" id="VAX24063.1"/>
    </source>
</evidence>
<dbReference type="InterPro" id="IPR051459">
    <property type="entry name" value="Cytochrome_c-type_DH"/>
</dbReference>
<feature type="domain" description="Cytochrome c" evidence="4">
    <location>
        <begin position="45"/>
        <end position="156"/>
    </location>
</feature>
<feature type="domain" description="Cytochrome c" evidence="4">
    <location>
        <begin position="192"/>
        <end position="308"/>
    </location>
</feature>
<dbReference type="GO" id="GO:0046872">
    <property type="term" value="F:metal ion binding"/>
    <property type="evidence" value="ECO:0007669"/>
    <property type="project" value="UniProtKB-KW"/>
</dbReference>
<dbReference type="InterPro" id="IPR009056">
    <property type="entry name" value="Cyt_c-like_dom"/>
</dbReference>
<dbReference type="Gene3D" id="1.10.760.10">
    <property type="entry name" value="Cytochrome c-like domain"/>
    <property type="match status" value="2"/>
</dbReference>
<dbReference type="AlphaFoldDB" id="A0A3B1CH25"/>
<keyword evidence="3" id="KW-0408">Iron</keyword>
<dbReference type="PANTHER" id="PTHR35008">
    <property type="entry name" value="BLL4482 PROTEIN-RELATED"/>
    <property type="match status" value="1"/>
</dbReference>
<dbReference type="PROSITE" id="PS51007">
    <property type="entry name" value="CYTC"/>
    <property type="match status" value="2"/>
</dbReference>
<evidence type="ECO:0000256" key="3">
    <source>
        <dbReference type="ARBA" id="ARBA00023004"/>
    </source>
</evidence>
<evidence type="ECO:0000256" key="2">
    <source>
        <dbReference type="ARBA" id="ARBA00022723"/>
    </source>
</evidence>
<organism evidence="5">
    <name type="scientific">hydrothermal vent metagenome</name>
    <dbReference type="NCBI Taxonomy" id="652676"/>
    <lineage>
        <taxon>unclassified sequences</taxon>
        <taxon>metagenomes</taxon>
        <taxon>ecological metagenomes</taxon>
    </lineage>
</organism>
<gene>
    <name evidence="5" type="ORF">MNBD_NITROSPINAE02-2226</name>
</gene>
<sequence length="320" mass="35397">MKLYVKILAGFFLTFLIAMAGLAFIYTALPGIDPASKEQVVSSPRVIARGEYLVKNVMGCLGCHSERNWLLFSAPIKAGTTGQGGFVWKEDFGDVVAPNITPAALEDWTDGEIIRAIVSGVDKEGEPLFPIMPYQYYNRTSQQDINAVVAYLRTLKPIDNYAPKTKLEFPLNLIVRTMPIPYTPQDSPNKKDTIEYGEYLAMIGGCLDCHTPMKDGQRIRGMEYAGGFAFPVPSGGVVRSANITSDPETGLGYLTQDAFIGLFAQYRSPDALTPVAKGEFNTVMPWTVFARMTDEDLSAIYVYLKQIKPVENDVKIFTKQ</sequence>
<dbReference type="EMBL" id="UOGE01000092">
    <property type="protein sequence ID" value="VAX24063.1"/>
    <property type="molecule type" value="Genomic_DNA"/>
</dbReference>
<dbReference type="GO" id="GO:0009055">
    <property type="term" value="F:electron transfer activity"/>
    <property type="evidence" value="ECO:0007669"/>
    <property type="project" value="InterPro"/>
</dbReference>
<proteinExistence type="predicted"/>
<dbReference type="SUPFAM" id="SSF46626">
    <property type="entry name" value="Cytochrome c"/>
    <property type="match status" value="2"/>
</dbReference>
<protein>
    <submittedName>
        <fullName evidence="5">Diheme cytochrome c-553</fullName>
    </submittedName>
</protein>
<accession>A0A3B1CH25</accession>
<keyword evidence="1" id="KW-0349">Heme</keyword>